<evidence type="ECO:0000256" key="2">
    <source>
        <dbReference type="ARBA" id="ARBA00023315"/>
    </source>
</evidence>
<dbReference type="PROSITE" id="PS51186">
    <property type="entry name" value="GNAT"/>
    <property type="match status" value="1"/>
</dbReference>
<name>A0A089LXP8_9BACL</name>
<dbReference type="Gene3D" id="3.40.630.30">
    <property type="match status" value="1"/>
</dbReference>
<dbReference type="Proteomes" id="UP000029507">
    <property type="component" value="Chromosome"/>
</dbReference>
<evidence type="ECO:0000313" key="5">
    <source>
        <dbReference type="Proteomes" id="UP000029507"/>
    </source>
</evidence>
<accession>A0A089LXP8</accession>
<keyword evidence="2" id="KW-0012">Acyltransferase</keyword>
<dbReference type="HOGENOM" id="CLU_142216_0_0_9"/>
<dbReference type="PANTHER" id="PTHR43420">
    <property type="entry name" value="ACETYLTRANSFERASE"/>
    <property type="match status" value="1"/>
</dbReference>
<dbReference type="AlphaFoldDB" id="A0A089LXP8"/>
<proteinExistence type="predicted"/>
<dbReference type="RefSeq" id="WP_038695993.1">
    <property type="nucleotide sequence ID" value="NZ_CP009286.1"/>
</dbReference>
<dbReference type="KEGG" id="pste:PSTEL_13940"/>
<protein>
    <recommendedName>
        <fullName evidence="3">N-acetyltransferase domain-containing protein</fullName>
    </recommendedName>
</protein>
<evidence type="ECO:0000313" key="4">
    <source>
        <dbReference type="EMBL" id="AIQ64028.1"/>
    </source>
</evidence>
<dbReference type="SUPFAM" id="SSF55729">
    <property type="entry name" value="Acyl-CoA N-acyltransferases (Nat)"/>
    <property type="match status" value="1"/>
</dbReference>
<evidence type="ECO:0000259" key="3">
    <source>
        <dbReference type="PROSITE" id="PS51186"/>
    </source>
</evidence>
<keyword evidence="5" id="KW-1185">Reference proteome</keyword>
<keyword evidence="1" id="KW-0808">Transferase</keyword>
<dbReference type="InterPro" id="IPR000182">
    <property type="entry name" value="GNAT_dom"/>
</dbReference>
<organism evidence="4 5">
    <name type="scientific">Paenibacillus stellifer</name>
    <dbReference type="NCBI Taxonomy" id="169760"/>
    <lineage>
        <taxon>Bacteria</taxon>
        <taxon>Bacillati</taxon>
        <taxon>Bacillota</taxon>
        <taxon>Bacilli</taxon>
        <taxon>Bacillales</taxon>
        <taxon>Paenibacillaceae</taxon>
        <taxon>Paenibacillus</taxon>
    </lineage>
</organism>
<feature type="domain" description="N-acetyltransferase" evidence="3">
    <location>
        <begin position="1"/>
        <end position="156"/>
    </location>
</feature>
<dbReference type="InterPro" id="IPR050680">
    <property type="entry name" value="YpeA/RimI_acetyltransf"/>
</dbReference>
<sequence>MKIEYVETDLTSLALIQPLWERLRDHHASLSRHFSEQLSSNTFDGRSRDLLDKSRQGQIKIILAHDATAAAKILIGYCISSINEGKQGEIDSIFILDRYRGTGIGDTLMRRTLDWFQENEILDIGISVLFGNEQALKFYEKYGFYPRSYTLKNTVN</sequence>
<evidence type="ECO:0000256" key="1">
    <source>
        <dbReference type="ARBA" id="ARBA00022679"/>
    </source>
</evidence>
<dbReference type="CDD" id="cd04301">
    <property type="entry name" value="NAT_SF"/>
    <property type="match status" value="1"/>
</dbReference>
<dbReference type="STRING" id="169760.PSTEL_13940"/>
<dbReference type="Pfam" id="PF00583">
    <property type="entry name" value="Acetyltransf_1"/>
    <property type="match status" value="1"/>
</dbReference>
<gene>
    <name evidence="4" type="ORF">PSTEL_13940</name>
</gene>
<dbReference type="EMBL" id="CP009286">
    <property type="protein sequence ID" value="AIQ64028.1"/>
    <property type="molecule type" value="Genomic_DNA"/>
</dbReference>
<dbReference type="GO" id="GO:0016747">
    <property type="term" value="F:acyltransferase activity, transferring groups other than amino-acyl groups"/>
    <property type="evidence" value="ECO:0007669"/>
    <property type="project" value="InterPro"/>
</dbReference>
<dbReference type="PANTHER" id="PTHR43420:SF12">
    <property type="entry name" value="N-ACETYLTRANSFERASE DOMAIN-CONTAINING PROTEIN"/>
    <property type="match status" value="1"/>
</dbReference>
<dbReference type="InterPro" id="IPR016181">
    <property type="entry name" value="Acyl_CoA_acyltransferase"/>
</dbReference>
<reference evidence="4 5" key="1">
    <citation type="submission" date="2014-08" db="EMBL/GenBank/DDBJ databases">
        <title>Comparative genomics of the Paenibacillus odorifer group.</title>
        <authorList>
            <person name="den Bakker H.C."/>
            <person name="Tsai Y.-C."/>
            <person name="Martin N."/>
            <person name="Korlach J."/>
            <person name="Wiedmann M."/>
        </authorList>
    </citation>
    <scope>NUCLEOTIDE SEQUENCE [LARGE SCALE GENOMIC DNA]</scope>
    <source>
        <strain evidence="4 5">DSM 14472</strain>
    </source>
</reference>